<evidence type="ECO:0000313" key="1">
    <source>
        <dbReference type="EMBL" id="OWM84864.1"/>
    </source>
</evidence>
<sequence>MQKIHVVRTLSLSKPIEFNWISRGSFGLMNTMIHTKKIMMIKANSSASARDQSPTHHPNVFIFFFSSISYIVDFENPGFSSSGWCQRMLVWDMRVEEAWLLCPDSIFFLHGFPNF</sequence>
<proteinExistence type="predicted"/>
<gene>
    <name evidence="1" type="ORF">CDL15_Pgr027651</name>
</gene>
<dbReference type="EMBL" id="MTKT01001287">
    <property type="protein sequence ID" value="OWM84864.1"/>
    <property type="molecule type" value="Genomic_DNA"/>
</dbReference>
<reference evidence="2" key="1">
    <citation type="journal article" date="2017" name="Plant J.">
        <title>The pomegranate (Punica granatum L.) genome and the genomics of punicalagin biosynthesis.</title>
        <authorList>
            <person name="Qin G."/>
            <person name="Xu C."/>
            <person name="Ming R."/>
            <person name="Tang H."/>
            <person name="Guyot R."/>
            <person name="Kramer E.M."/>
            <person name="Hu Y."/>
            <person name="Yi X."/>
            <person name="Qi Y."/>
            <person name="Xu X."/>
            <person name="Gao Z."/>
            <person name="Pan H."/>
            <person name="Jian J."/>
            <person name="Tian Y."/>
            <person name="Yue Z."/>
            <person name="Xu Y."/>
        </authorList>
    </citation>
    <scope>NUCLEOTIDE SEQUENCE [LARGE SCALE GENOMIC DNA]</scope>
    <source>
        <strain evidence="2">cv. Dabenzi</strain>
    </source>
</reference>
<dbReference type="AlphaFoldDB" id="A0A218XIX5"/>
<organism evidence="1 2">
    <name type="scientific">Punica granatum</name>
    <name type="common">Pomegranate</name>
    <dbReference type="NCBI Taxonomy" id="22663"/>
    <lineage>
        <taxon>Eukaryota</taxon>
        <taxon>Viridiplantae</taxon>
        <taxon>Streptophyta</taxon>
        <taxon>Embryophyta</taxon>
        <taxon>Tracheophyta</taxon>
        <taxon>Spermatophyta</taxon>
        <taxon>Magnoliopsida</taxon>
        <taxon>eudicotyledons</taxon>
        <taxon>Gunneridae</taxon>
        <taxon>Pentapetalae</taxon>
        <taxon>rosids</taxon>
        <taxon>malvids</taxon>
        <taxon>Myrtales</taxon>
        <taxon>Lythraceae</taxon>
        <taxon>Punica</taxon>
    </lineage>
</organism>
<dbReference type="Proteomes" id="UP000197138">
    <property type="component" value="Unassembled WGS sequence"/>
</dbReference>
<comment type="caution">
    <text evidence="1">The sequence shown here is derived from an EMBL/GenBank/DDBJ whole genome shotgun (WGS) entry which is preliminary data.</text>
</comment>
<protein>
    <submittedName>
        <fullName evidence="1">Uncharacterized protein</fullName>
    </submittedName>
</protein>
<evidence type="ECO:0000313" key="2">
    <source>
        <dbReference type="Proteomes" id="UP000197138"/>
    </source>
</evidence>
<accession>A0A218XIX5</accession>
<name>A0A218XIX5_PUNGR</name>